<dbReference type="EMBL" id="BMQA01000001">
    <property type="protein sequence ID" value="GGI97924.1"/>
    <property type="molecule type" value="Genomic_DNA"/>
</dbReference>
<feature type="region of interest" description="Disordered" evidence="1">
    <location>
        <begin position="17"/>
        <end position="46"/>
    </location>
</feature>
<sequence>MPYGGCAEASTYRLFESKGEVPAASPEKQRPSIEAEFAPADPEGMTPRERITHVFERLEQVSQAPSYRGCPYLAVLVELKDLDHPASAVARTVKQRMESTFRTQAERGGAADPDLPARRLMLVYDGASARAGSGAERLDDGLTRATAGGAAGRGGG</sequence>
<comment type="caution">
    <text evidence="2">The sequence shown here is derived from an EMBL/GenBank/DDBJ whole genome shotgun (WGS) entry which is preliminary data.</text>
</comment>
<dbReference type="AlphaFoldDB" id="A0A917NFU4"/>
<protein>
    <submittedName>
        <fullName evidence="2">Uncharacterized protein</fullName>
    </submittedName>
</protein>
<name>A0A917NFU4_9ACTN</name>
<dbReference type="Gene3D" id="1.10.357.10">
    <property type="entry name" value="Tetracycline Repressor, domain 2"/>
    <property type="match status" value="1"/>
</dbReference>
<organism evidence="2 3">
    <name type="scientific">Streptomyces brasiliensis</name>
    <dbReference type="NCBI Taxonomy" id="1954"/>
    <lineage>
        <taxon>Bacteria</taxon>
        <taxon>Bacillati</taxon>
        <taxon>Actinomycetota</taxon>
        <taxon>Actinomycetes</taxon>
        <taxon>Kitasatosporales</taxon>
        <taxon>Streptomycetaceae</taxon>
        <taxon>Streptomyces</taxon>
    </lineage>
</organism>
<reference evidence="2" key="1">
    <citation type="journal article" date="2014" name="Int. J. Syst. Evol. Microbiol.">
        <title>Complete genome sequence of Corynebacterium casei LMG S-19264T (=DSM 44701T), isolated from a smear-ripened cheese.</title>
        <authorList>
            <consortium name="US DOE Joint Genome Institute (JGI-PGF)"/>
            <person name="Walter F."/>
            <person name="Albersmeier A."/>
            <person name="Kalinowski J."/>
            <person name="Ruckert C."/>
        </authorList>
    </citation>
    <scope>NUCLEOTIDE SEQUENCE</scope>
    <source>
        <strain evidence="2">JCM 3086</strain>
    </source>
</reference>
<evidence type="ECO:0000313" key="2">
    <source>
        <dbReference type="EMBL" id="GGI97924.1"/>
    </source>
</evidence>
<reference evidence="2" key="2">
    <citation type="submission" date="2020-09" db="EMBL/GenBank/DDBJ databases">
        <authorList>
            <person name="Sun Q."/>
            <person name="Ohkuma M."/>
        </authorList>
    </citation>
    <scope>NUCLEOTIDE SEQUENCE</scope>
    <source>
        <strain evidence="2">JCM 3086</strain>
    </source>
</reference>
<proteinExistence type="predicted"/>
<evidence type="ECO:0000256" key="1">
    <source>
        <dbReference type="SAM" id="MobiDB-lite"/>
    </source>
</evidence>
<accession>A0A917NFU4</accession>
<keyword evidence="3" id="KW-1185">Reference proteome</keyword>
<gene>
    <name evidence="2" type="ORF">GCM10010121_005210</name>
</gene>
<feature type="region of interest" description="Disordered" evidence="1">
    <location>
        <begin position="130"/>
        <end position="156"/>
    </location>
</feature>
<evidence type="ECO:0000313" key="3">
    <source>
        <dbReference type="Proteomes" id="UP000657574"/>
    </source>
</evidence>
<dbReference type="SUPFAM" id="SSF48498">
    <property type="entry name" value="Tetracyclin repressor-like, C-terminal domain"/>
    <property type="match status" value="1"/>
</dbReference>
<dbReference type="InterPro" id="IPR036271">
    <property type="entry name" value="Tet_transcr_reg_TetR-rel_C_sf"/>
</dbReference>
<dbReference type="Proteomes" id="UP000657574">
    <property type="component" value="Unassembled WGS sequence"/>
</dbReference>